<keyword evidence="4" id="KW-1185">Reference proteome</keyword>
<evidence type="ECO:0000313" key="4">
    <source>
        <dbReference type="Proteomes" id="UP001153076"/>
    </source>
</evidence>
<protein>
    <recommendedName>
        <fullName evidence="5">Aminotransferase-like plant mobile domain-containing protein</fullName>
    </recommendedName>
</protein>
<reference evidence="3" key="1">
    <citation type="submission" date="2022-04" db="EMBL/GenBank/DDBJ databases">
        <title>Carnegiea gigantea Genome sequencing and assembly v2.</title>
        <authorList>
            <person name="Copetti D."/>
            <person name="Sanderson M.J."/>
            <person name="Burquez A."/>
            <person name="Wojciechowski M.F."/>
        </authorList>
    </citation>
    <scope>NUCLEOTIDE SEQUENCE</scope>
    <source>
        <strain evidence="3">SGP5-SGP5p</strain>
        <tissue evidence="3">Aerial part</tissue>
    </source>
</reference>
<organism evidence="3 4">
    <name type="scientific">Carnegiea gigantea</name>
    <dbReference type="NCBI Taxonomy" id="171969"/>
    <lineage>
        <taxon>Eukaryota</taxon>
        <taxon>Viridiplantae</taxon>
        <taxon>Streptophyta</taxon>
        <taxon>Embryophyta</taxon>
        <taxon>Tracheophyta</taxon>
        <taxon>Spermatophyta</taxon>
        <taxon>Magnoliopsida</taxon>
        <taxon>eudicotyledons</taxon>
        <taxon>Gunneridae</taxon>
        <taxon>Pentapetalae</taxon>
        <taxon>Caryophyllales</taxon>
        <taxon>Cactineae</taxon>
        <taxon>Cactaceae</taxon>
        <taxon>Cactoideae</taxon>
        <taxon>Echinocereeae</taxon>
        <taxon>Carnegiea</taxon>
    </lineage>
</organism>
<name>A0A9Q1GKN0_9CARY</name>
<gene>
    <name evidence="3" type="ORF">Cgig2_015890</name>
</gene>
<comment type="caution">
    <text evidence="3">The sequence shown here is derived from an EMBL/GenBank/DDBJ whole genome shotgun (WGS) entry which is preliminary data.</text>
</comment>
<sequence length="486" mass="54103">MQGRKGKPTIEQWIASWFRGCNRYHIARKPDQDSRIPHPRILSSIIDAGARGWGYCLPTAILTSIYKGLNEISRSSHPDRGGGYFPIHFLYAWLAKNFDVYELVGETSSSLGMVKFSAIGQAKSFQLEEARELIDLDFDNLPDPKIMLRYHQTLVRYGTSPHTSDSKKKRSDLFDTNTSKDECELGSKPKLKVVRSGKPLEPSVPPMGDGSSYVKIPGIDVVIPAMSIPAIPIQSIAPLLQGESDDVNFKEELAHVPLPSGSQCFSSIGRIPSFGNNLFDGTLRLVDSPGVCSLDDDEVESIRRVNAPLLVSHPQRSLRAPQGGIFVFNVEAVIKEVDKAILDKVCCTPFDGLPSLKGNFDSLYATILQRGVHVTPLESKVEGLIKQVCDFKDLQQSYSGRTAAKEHDTCRMEVQGKLDEASRWLNTKGAHYEAKMVELKHVESRRQELLKELQLLEEQQKDLHSQAAASKHLLQEAERKVIDLQG</sequence>
<evidence type="ECO:0008006" key="5">
    <source>
        <dbReference type="Google" id="ProtNLM"/>
    </source>
</evidence>
<proteinExistence type="predicted"/>
<feature type="region of interest" description="Disordered" evidence="2">
    <location>
        <begin position="159"/>
        <end position="181"/>
    </location>
</feature>
<accession>A0A9Q1GKN0</accession>
<evidence type="ECO:0000313" key="3">
    <source>
        <dbReference type="EMBL" id="KAJ8422335.1"/>
    </source>
</evidence>
<dbReference type="EMBL" id="JAKOGI010002291">
    <property type="protein sequence ID" value="KAJ8422335.1"/>
    <property type="molecule type" value="Genomic_DNA"/>
</dbReference>
<dbReference type="AlphaFoldDB" id="A0A9Q1GKN0"/>
<evidence type="ECO:0000256" key="2">
    <source>
        <dbReference type="SAM" id="MobiDB-lite"/>
    </source>
</evidence>
<evidence type="ECO:0000256" key="1">
    <source>
        <dbReference type="SAM" id="Coils"/>
    </source>
</evidence>
<feature type="coiled-coil region" evidence="1">
    <location>
        <begin position="432"/>
        <end position="466"/>
    </location>
</feature>
<keyword evidence="1" id="KW-0175">Coiled coil</keyword>
<dbReference type="Proteomes" id="UP001153076">
    <property type="component" value="Unassembled WGS sequence"/>
</dbReference>